<evidence type="ECO:0000256" key="7">
    <source>
        <dbReference type="SAM" id="SignalP"/>
    </source>
</evidence>
<organism evidence="9 10">
    <name type="scientific">Mytilus coruscus</name>
    <name type="common">Sea mussel</name>
    <dbReference type="NCBI Taxonomy" id="42192"/>
    <lineage>
        <taxon>Eukaryota</taxon>
        <taxon>Metazoa</taxon>
        <taxon>Spiralia</taxon>
        <taxon>Lophotrochozoa</taxon>
        <taxon>Mollusca</taxon>
        <taxon>Bivalvia</taxon>
        <taxon>Autobranchia</taxon>
        <taxon>Pteriomorphia</taxon>
        <taxon>Mytilida</taxon>
        <taxon>Mytiloidea</taxon>
        <taxon>Mytilidae</taxon>
        <taxon>Mytilinae</taxon>
        <taxon>Mytilus</taxon>
    </lineage>
</organism>
<proteinExistence type="inferred from homology"/>
<dbReference type="PANTHER" id="PTHR11177">
    <property type="entry name" value="CHITINASE"/>
    <property type="match status" value="1"/>
</dbReference>
<dbReference type="GO" id="GO:0005576">
    <property type="term" value="C:extracellular region"/>
    <property type="evidence" value="ECO:0007669"/>
    <property type="project" value="TreeGrafter"/>
</dbReference>
<reference evidence="9 10" key="1">
    <citation type="submission" date="2020-06" db="EMBL/GenBank/DDBJ databases">
        <authorList>
            <person name="Li R."/>
            <person name="Bekaert M."/>
        </authorList>
    </citation>
    <scope>NUCLEOTIDE SEQUENCE [LARGE SCALE GENOMIC DNA]</scope>
    <source>
        <strain evidence="10">wild</strain>
    </source>
</reference>
<evidence type="ECO:0000256" key="4">
    <source>
        <dbReference type="ARBA" id="ARBA00023295"/>
    </source>
</evidence>
<keyword evidence="3" id="KW-1015">Disulfide bond</keyword>
<dbReference type="SUPFAM" id="SSF54556">
    <property type="entry name" value="Chitinase insertion domain"/>
    <property type="match status" value="1"/>
</dbReference>
<dbReference type="Pfam" id="PF00704">
    <property type="entry name" value="Glyco_hydro_18"/>
    <property type="match status" value="1"/>
</dbReference>
<dbReference type="GO" id="GO:0005975">
    <property type="term" value="P:carbohydrate metabolic process"/>
    <property type="evidence" value="ECO:0007669"/>
    <property type="project" value="InterPro"/>
</dbReference>
<evidence type="ECO:0000256" key="6">
    <source>
        <dbReference type="RuleBase" id="RU004453"/>
    </source>
</evidence>
<dbReference type="FunFam" id="3.10.50.10:FF:000001">
    <property type="entry name" value="Chitinase 3-like 1"/>
    <property type="match status" value="1"/>
</dbReference>
<dbReference type="CDD" id="cd02872">
    <property type="entry name" value="GH18_chitolectin_chitotriosidase"/>
    <property type="match status" value="1"/>
</dbReference>
<evidence type="ECO:0000313" key="10">
    <source>
        <dbReference type="Proteomes" id="UP000507470"/>
    </source>
</evidence>
<gene>
    <name evidence="9" type="ORF">MCOR_27408</name>
</gene>
<feature type="signal peptide" evidence="7">
    <location>
        <begin position="1"/>
        <end position="23"/>
    </location>
</feature>
<protein>
    <submittedName>
        <fullName evidence="9">E3.2.1.14</fullName>
        <ecNumber evidence="9">3.2.1.14</ecNumber>
    </submittedName>
</protein>
<keyword evidence="4 5" id="KW-0326">Glycosidase</keyword>
<dbReference type="Gene3D" id="3.20.20.80">
    <property type="entry name" value="Glycosidases"/>
    <property type="match status" value="1"/>
</dbReference>
<feature type="chain" id="PRO_5027007366" evidence="7">
    <location>
        <begin position="24"/>
        <end position="409"/>
    </location>
</feature>
<evidence type="ECO:0000256" key="2">
    <source>
        <dbReference type="ARBA" id="ARBA00022801"/>
    </source>
</evidence>
<sequence>MRFSQRIMFGYIVLILLLSEATASYKRVCYFTNWAQYRNGIGKYKANNVDPFLCTHVVYAFAKVESNNIKPYEWNDLSAWKQGQYEMMHDVRSKNPDLKLLLAVGGWNHDTKPFTSMVANKTNLDAFATNSIKFLRQNGFDGLDLDWEYPANRGSPPEDKQRFTSLVKTLRTKYDNEDLRNGSSRLLLTAAVAASKPEIETAYEISKIAGYLDFINLMAFDMNSDFYNGTQCNTPLYKSQTPYEANNVDFAVKMWLDGGTPKEKLIMGMATYGRSFILNNTSETGLGAPTDGQGTAGSTTKEKGFLSYYEICYDIMYQNWTEVWLDEQKVPYAYHDNQWISFETPKSIAIKTKYIMDKGLGGGMMWALDLDDFHGVCGQGKNPLIKTMKDVFSGKPGLDFVPTVLPVVG</sequence>
<dbReference type="Gene3D" id="3.10.50.10">
    <property type="match status" value="1"/>
</dbReference>
<dbReference type="Proteomes" id="UP000507470">
    <property type="component" value="Unassembled WGS sequence"/>
</dbReference>
<dbReference type="SMART" id="SM00636">
    <property type="entry name" value="Glyco_18"/>
    <property type="match status" value="1"/>
</dbReference>
<dbReference type="InterPro" id="IPR029070">
    <property type="entry name" value="Chitinase_insertion_sf"/>
</dbReference>
<dbReference type="InterPro" id="IPR017853">
    <property type="entry name" value="GH"/>
</dbReference>
<evidence type="ECO:0000313" key="9">
    <source>
        <dbReference type="EMBL" id="CAC5392475.1"/>
    </source>
</evidence>
<evidence type="ECO:0000256" key="5">
    <source>
        <dbReference type="RuleBase" id="RU000489"/>
    </source>
</evidence>
<dbReference type="SUPFAM" id="SSF51445">
    <property type="entry name" value="(Trans)glycosidases"/>
    <property type="match status" value="1"/>
</dbReference>
<comment type="similarity">
    <text evidence="6">Belongs to the glycosyl hydrolase 18 family.</text>
</comment>
<dbReference type="GO" id="GO:0006032">
    <property type="term" value="P:chitin catabolic process"/>
    <property type="evidence" value="ECO:0007669"/>
    <property type="project" value="TreeGrafter"/>
</dbReference>
<evidence type="ECO:0000256" key="3">
    <source>
        <dbReference type="ARBA" id="ARBA00023157"/>
    </source>
</evidence>
<dbReference type="InterPro" id="IPR001223">
    <property type="entry name" value="Glyco_hydro18_cat"/>
</dbReference>
<evidence type="ECO:0000259" key="8">
    <source>
        <dbReference type="PROSITE" id="PS51910"/>
    </source>
</evidence>
<accession>A0A6J8C7V2</accession>
<dbReference type="InterPro" id="IPR011583">
    <property type="entry name" value="Chitinase_II/V-like_cat"/>
</dbReference>
<dbReference type="InterPro" id="IPR001579">
    <property type="entry name" value="Glyco_hydro_18_chit_AS"/>
</dbReference>
<dbReference type="PROSITE" id="PS51910">
    <property type="entry name" value="GH18_2"/>
    <property type="match status" value="1"/>
</dbReference>
<dbReference type="InterPro" id="IPR050314">
    <property type="entry name" value="Glycosyl_Hydrlase_18"/>
</dbReference>
<dbReference type="AlphaFoldDB" id="A0A6J8C7V2"/>
<evidence type="ECO:0000256" key="1">
    <source>
        <dbReference type="ARBA" id="ARBA00022729"/>
    </source>
</evidence>
<keyword evidence="2 5" id="KW-0378">Hydrolase</keyword>
<feature type="domain" description="GH18" evidence="8">
    <location>
        <begin position="25"/>
        <end position="395"/>
    </location>
</feature>
<keyword evidence="10" id="KW-1185">Reference proteome</keyword>
<dbReference type="OrthoDB" id="76388at2759"/>
<dbReference type="EC" id="3.2.1.14" evidence="9"/>
<dbReference type="FunFam" id="3.20.20.80:FF:000007">
    <property type="entry name" value="Acidic mammalian chitinase"/>
    <property type="match status" value="1"/>
</dbReference>
<name>A0A6J8C7V2_MYTCO</name>
<dbReference type="PROSITE" id="PS01095">
    <property type="entry name" value="GH18_1"/>
    <property type="match status" value="1"/>
</dbReference>
<dbReference type="EMBL" id="CACVKT020004985">
    <property type="protein sequence ID" value="CAC5392475.1"/>
    <property type="molecule type" value="Genomic_DNA"/>
</dbReference>
<dbReference type="PANTHER" id="PTHR11177:SF317">
    <property type="entry name" value="CHITINASE 12-RELATED"/>
    <property type="match status" value="1"/>
</dbReference>
<dbReference type="GO" id="GO:0008843">
    <property type="term" value="F:endochitinase activity"/>
    <property type="evidence" value="ECO:0007669"/>
    <property type="project" value="UniProtKB-EC"/>
</dbReference>
<dbReference type="GO" id="GO:0008061">
    <property type="term" value="F:chitin binding"/>
    <property type="evidence" value="ECO:0007669"/>
    <property type="project" value="InterPro"/>
</dbReference>
<keyword evidence="1 7" id="KW-0732">Signal</keyword>